<comment type="similarity">
    <text evidence="1 2">Belongs to the phD/YefM antitoxin family.</text>
</comment>
<proteinExistence type="inferred from homology"/>
<comment type="caution">
    <text evidence="3">The sequence shown here is derived from an EMBL/GenBank/DDBJ whole genome shotgun (WGS) entry which is preliminary data.</text>
</comment>
<dbReference type="EMBL" id="BOOG01000014">
    <property type="protein sequence ID" value="GIH69376.1"/>
    <property type="molecule type" value="Genomic_DNA"/>
</dbReference>
<dbReference type="NCBIfam" id="TIGR01552">
    <property type="entry name" value="phd_fam"/>
    <property type="match status" value="1"/>
</dbReference>
<dbReference type="AlphaFoldDB" id="A0A8J3VYZ6"/>
<dbReference type="Proteomes" id="UP000610966">
    <property type="component" value="Unassembled WGS sequence"/>
</dbReference>
<dbReference type="RefSeq" id="WP_204013835.1">
    <property type="nucleotide sequence ID" value="NZ_BOOG01000014.1"/>
</dbReference>
<evidence type="ECO:0000313" key="3">
    <source>
        <dbReference type="EMBL" id="GIH69376.1"/>
    </source>
</evidence>
<protein>
    <recommendedName>
        <fullName evidence="2">Antitoxin</fullName>
    </recommendedName>
</protein>
<dbReference type="InterPro" id="IPR006442">
    <property type="entry name" value="Antitoxin_Phd/YefM"/>
</dbReference>
<gene>
    <name evidence="3" type="ORF">Mth01_16290</name>
</gene>
<dbReference type="Gene3D" id="3.40.1620.10">
    <property type="entry name" value="YefM-like domain"/>
    <property type="match status" value="1"/>
</dbReference>
<evidence type="ECO:0000313" key="4">
    <source>
        <dbReference type="Proteomes" id="UP000610966"/>
    </source>
</evidence>
<organism evidence="3 4">
    <name type="scientific">Sphaerimonospora thailandensis</name>
    <dbReference type="NCBI Taxonomy" id="795644"/>
    <lineage>
        <taxon>Bacteria</taxon>
        <taxon>Bacillati</taxon>
        <taxon>Actinomycetota</taxon>
        <taxon>Actinomycetes</taxon>
        <taxon>Streptosporangiales</taxon>
        <taxon>Streptosporangiaceae</taxon>
        <taxon>Sphaerimonospora</taxon>
    </lineage>
</organism>
<sequence>MSEPAPEFPPPPYTVQEISTTQARKDLAELVNQAVYGHVHTILTRDGRRLARIIPEEDAWFYTPQWQEKLARAKDDITEGRTKTFGSMDEMFADLETEG</sequence>
<keyword evidence="4" id="KW-1185">Reference proteome</keyword>
<accession>A0A8J3VYZ6</accession>
<name>A0A8J3VYZ6_9ACTN</name>
<dbReference type="Pfam" id="PF02604">
    <property type="entry name" value="PhdYeFM_antitox"/>
    <property type="match status" value="1"/>
</dbReference>
<dbReference type="SUPFAM" id="SSF143120">
    <property type="entry name" value="YefM-like"/>
    <property type="match status" value="1"/>
</dbReference>
<evidence type="ECO:0000256" key="2">
    <source>
        <dbReference type="RuleBase" id="RU362080"/>
    </source>
</evidence>
<evidence type="ECO:0000256" key="1">
    <source>
        <dbReference type="ARBA" id="ARBA00009981"/>
    </source>
</evidence>
<reference evidence="3" key="1">
    <citation type="submission" date="2021-01" db="EMBL/GenBank/DDBJ databases">
        <title>Whole genome shotgun sequence of Sphaerimonospora thailandensis NBRC 107569.</title>
        <authorList>
            <person name="Komaki H."/>
            <person name="Tamura T."/>
        </authorList>
    </citation>
    <scope>NUCLEOTIDE SEQUENCE</scope>
    <source>
        <strain evidence="3">NBRC 107569</strain>
    </source>
</reference>
<comment type="function">
    <text evidence="2">Antitoxin component of a type II toxin-antitoxin (TA) system.</text>
</comment>
<dbReference type="InterPro" id="IPR036165">
    <property type="entry name" value="YefM-like_sf"/>
</dbReference>